<comment type="subcellular location">
    <subcellularLocation>
        <location evidence="1">Cell membrane</location>
        <topology evidence="1">Multi-pass membrane protein</topology>
    </subcellularLocation>
</comment>
<sequence length="116" mass="11779">MSGATALALGLTILLDVAGQILFKLGLDRAPQTGLPARVLGSPVIALGILAYGVEFVAWLFVLSRADLSVAFPLATLSYGGVLIASRLLLGEAVPRRRLLATLLIAAGAALVGASA</sequence>
<accession>A0A916ZN56</accession>
<keyword evidence="5 6" id="KW-0472">Membrane</keyword>
<feature type="transmembrane region" description="Helical" evidence="6">
    <location>
        <begin position="43"/>
        <end position="63"/>
    </location>
</feature>
<evidence type="ECO:0000256" key="2">
    <source>
        <dbReference type="ARBA" id="ARBA00022475"/>
    </source>
</evidence>
<dbReference type="SUPFAM" id="SSF103481">
    <property type="entry name" value="Multidrug resistance efflux transporter EmrE"/>
    <property type="match status" value="1"/>
</dbReference>
<keyword evidence="2" id="KW-1003">Cell membrane</keyword>
<organism evidence="7 8">
    <name type="scientific">Aureimonas endophytica</name>
    <dbReference type="NCBI Taxonomy" id="2027858"/>
    <lineage>
        <taxon>Bacteria</taxon>
        <taxon>Pseudomonadati</taxon>
        <taxon>Pseudomonadota</taxon>
        <taxon>Alphaproteobacteria</taxon>
        <taxon>Hyphomicrobiales</taxon>
        <taxon>Aurantimonadaceae</taxon>
        <taxon>Aureimonas</taxon>
    </lineage>
</organism>
<protein>
    <recommendedName>
        <fullName evidence="9">EamA-like transporter family protein</fullName>
    </recommendedName>
</protein>
<evidence type="ECO:0000256" key="1">
    <source>
        <dbReference type="ARBA" id="ARBA00004651"/>
    </source>
</evidence>
<reference evidence="7" key="2">
    <citation type="submission" date="2020-09" db="EMBL/GenBank/DDBJ databases">
        <authorList>
            <person name="Sun Q."/>
            <person name="Zhou Y."/>
        </authorList>
    </citation>
    <scope>NUCLEOTIDE SEQUENCE</scope>
    <source>
        <strain evidence="7">CGMCC 1.15367</strain>
    </source>
</reference>
<keyword evidence="4 6" id="KW-1133">Transmembrane helix</keyword>
<dbReference type="InterPro" id="IPR000390">
    <property type="entry name" value="Small_drug/metabolite_transptr"/>
</dbReference>
<dbReference type="EMBL" id="BMIQ01000003">
    <property type="protein sequence ID" value="GGE04472.1"/>
    <property type="molecule type" value="Genomic_DNA"/>
</dbReference>
<dbReference type="GO" id="GO:0022857">
    <property type="term" value="F:transmembrane transporter activity"/>
    <property type="evidence" value="ECO:0007669"/>
    <property type="project" value="InterPro"/>
</dbReference>
<dbReference type="InterPro" id="IPR037185">
    <property type="entry name" value="EmrE-like"/>
</dbReference>
<name>A0A916ZN56_9HYPH</name>
<feature type="transmembrane region" description="Helical" evidence="6">
    <location>
        <begin position="96"/>
        <end position="114"/>
    </location>
</feature>
<comment type="caution">
    <text evidence="7">The sequence shown here is derived from an EMBL/GenBank/DDBJ whole genome shotgun (WGS) entry which is preliminary data.</text>
</comment>
<dbReference type="GO" id="GO:0005886">
    <property type="term" value="C:plasma membrane"/>
    <property type="evidence" value="ECO:0007669"/>
    <property type="project" value="UniProtKB-SubCell"/>
</dbReference>
<keyword evidence="3 6" id="KW-0812">Transmembrane</keyword>
<reference evidence="7" key="1">
    <citation type="journal article" date="2014" name="Int. J. Syst. Evol. Microbiol.">
        <title>Complete genome sequence of Corynebacterium casei LMG S-19264T (=DSM 44701T), isolated from a smear-ripened cheese.</title>
        <authorList>
            <consortium name="US DOE Joint Genome Institute (JGI-PGF)"/>
            <person name="Walter F."/>
            <person name="Albersmeier A."/>
            <person name="Kalinowski J."/>
            <person name="Ruckert C."/>
        </authorList>
    </citation>
    <scope>NUCLEOTIDE SEQUENCE</scope>
    <source>
        <strain evidence="7">CGMCC 1.15367</strain>
    </source>
</reference>
<evidence type="ECO:0000256" key="4">
    <source>
        <dbReference type="ARBA" id="ARBA00022989"/>
    </source>
</evidence>
<evidence type="ECO:0008006" key="9">
    <source>
        <dbReference type="Google" id="ProtNLM"/>
    </source>
</evidence>
<proteinExistence type="predicted"/>
<gene>
    <name evidence="7" type="ORF">GCM10011390_24260</name>
</gene>
<dbReference type="Proteomes" id="UP000644699">
    <property type="component" value="Unassembled WGS sequence"/>
</dbReference>
<evidence type="ECO:0000256" key="3">
    <source>
        <dbReference type="ARBA" id="ARBA00022692"/>
    </source>
</evidence>
<dbReference type="PANTHER" id="PTHR30561:SF9">
    <property type="entry name" value="4-AMINO-4-DEOXY-L-ARABINOSE-PHOSPHOUNDECAPRENOL FLIPPASE SUBUNIT ARNF-RELATED"/>
    <property type="match status" value="1"/>
</dbReference>
<evidence type="ECO:0000256" key="5">
    <source>
        <dbReference type="ARBA" id="ARBA00023136"/>
    </source>
</evidence>
<dbReference type="PANTHER" id="PTHR30561">
    <property type="entry name" value="SMR FAMILY PROTON-DEPENDENT DRUG EFFLUX TRANSPORTER SUGE"/>
    <property type="match status" value="1"/>
</dbReference>
<feature type="transmembrane region" description="Helical" evidence="6">
    <location>
        <begin position="70"/>
        <end position="90"/>
    </location>
</feature>
<keyword evidence="8" id="KW-1185">Reference proteome</keyword>
<dbReference type="AlphaFoldDB" id="A0A916ZN56"/>
<evidence type="ECO:0000256" key="6">
    <source>
        <dbReference type="SAM" id="Phobius"/>
    </source>
</evidence>
<dbReference type="RefSeq" id="WP_188908759.1">
    <property type="nucleotide sequence ID" value="NZ_BMIQ01000003.1"/>
</dbReference>
<dbReference type="Gene3D" id="1.10.3730.20">
    <property type="match status" value="1"/>
</dbReference>
<evidence type="ECO:0000313" key="7">
    <source>
        <dbReference type="EMBL" id="GGE04472.1"/>
    </source>
</evidence>
<evidence type="ECO:0000313" key="8">
    <source>
        <dbReference type="Proteomes" id="UP000644699"/>
    </source>
</evidence>